<dbReference type="AlphaFoldDB" id="Q2KGP9"/>
<feature type="region of interest" description="Disordered" evidence="1">
    <location>
        <begin position="28"/>
        <end position="140"/>
    </location>
</feature>
<keyword evidence="2" id="KW-1133">Transmembrane helix</keyword>
<evidence type="ECO:0000313" key="4">
    <source>
        <dbReference type="EMBL" id="EAQ70879.1"/>
    </source>
</evidence>
<dbReference type="GO" id="GO:0004553">
    <property type="term" value="F:hydrolase activity, hydrolyzing O-glycosyl compounds"/>
    <property type="evidence" value="ECO:0007669"/>
    <property type="project" value="InterPro"/>
</dbReference>
<gene>
    <name evidence="4" type="ORF">MGCH7_ch7g286</name>
</gene>
<dbReference type="InterPro" id="IPR050546">
    <property type="entry name" value="Glycosyl_Hydrlase_16"/>
</dbReference>
<sequence length="546" mass="61257">MWTPRPAKNGLGKFIKCDKTLESRLEAKLHKERSLVSSARSAMDQERPYNGNYSSRTGSRANHRTSETPTSPNDIMTPHRASTPESPYLTATPGAASSSNPFGDGIESRASHRSSAGGHNPFGTPAMSRPASSYESGSGIGNRFEERAQRYFHSRRVRKGEVEKPWLEKRHPKEKWVTILPIIGILVGLGISGVLVWDGIRSVVKHNYCMVLDENFSGGLRDDVWTKEVTVGGFGNGEFQETTGTDENVFVEDGVLKIKATLQDETKIQQDTVIDLIKDGTCTSTLVQDCIAATNTTVGNATIVPPTRSARIHTKKGATIKYGRVEVSARMPEGDWLWPAIWMMPVDDVYGPWPRSGEIDIAESRGNDWRYAQGGNNIASSALHWGPNAANNAWWRTNNKRQALKSTYSSDFNTFGLEWSQNYLFTYINSRLLQVMYVNFDQPLYKRGNFPEAGANGTRLQDPWTQTGRSQTPFDQRFFLILNLAVGGTNGWFEDGKSGKPWLNGSPNAKKDFWEARDKWFPTWKRPQMEIRSVKMWQQCNGNEEL</sequence>
<keyword evidence="2" id="KW-0472">Membrane</keyword>
<dbReference type="SUPFAM" id="SSF49899">
    <property type="entry name" value="Concanavalin A-like lectins/glucanases"/>
    <property type="match status" value="1"/>
</dbReference>
<dbReference type="PROSITE" id="PS51762">
    <property type="entry name" value="GH16_2"/>
    <property type="match status" value="1"/>
</dbReference>
<dbReference type="CAZy" id="GH16">
    <property type="family name" value="Glycoside Hydrolase Family 16"/>
</dbReference>
<feature type="domain" description="GH16" evidence="3">
    <location>
        <begin position="195"/>
        <end position="542"/>
    </location>
</feature>
<proteinExistence type="predicted"/>
<protein>
    <recommendedName>
        <fullName evidence="3">GH16 domain-containing protein</fullName>
    </recommendedName>
</protein>
<keyword evidence="2" id="KW-0812">Transmembrane</keyword>
<evidence type="ECO:0000256" key="1">
    <source>
        <dbReference type="SAM" id="MobiDB-lite"/>
    </source>
</evidence>
<feature type="compositionally biased region" description="Polar residues" evidence="1">
    <location>
        <begin position="51"/>
        <end position="60"/>
    </location>
</feature>
<evidence type="ECO:0000256" key="2">
    <source>
        <dbReference type="SAM" id="Phobius"/>
    </source>
</evidence>
<organism evidence="4">
    <name type="scientific">Pyricularia oryzae (strain 70-15 / ATCC MYA-4617 / FGSC 8958)</name>
    <name type="common">Rice blast fungus</name>
    <name type="synonym">Magnaporthe oryzae</name>
    <dbReference type="NCBI Taxonomy" id="242507"/>
    <lineage>
        <taxon>Eukaryota</taxon>
        <taxon>Fungi</taxon>
        <taxon>Dikarya</taxon>
        <taxon>Ascomycota</taxon>
        <taxon>Pezizomycotina</taxon>
        <taxon>Sordariomycetes</taxon>
        <taxon>Sordariomycetidae</taxon>
        <taxon>Magnaporthales</taxon>
        <taxon>Pyriculariaceae</taxon>
        <taxon>Pyricularia</taxon>
    </lineage>
</organism>
<dbReference type="Gene3D" id="2.60.120.200">
    <property type="match status" value="1"/>
</dbReference>
<name>Q2KGP9_PYRO7</name>
<dbReference type="Pfam" id="PF00722">
    <property type="entry name" value="Glyco_hydro_16"/>
    <property type="match status" value="1"/>
</dbReference>
<accession>Q2KGP9</accession>
<dbReference type="FunFam" id="2.60.120.200:FF:000178">
    <property type="entry name" value="Glycoside hydrolase family 16 protein"/>
    <property type="match status" value="1"/>
</dbReference>
<dbReference type="PANTHER" id="PTHR10963:SF62">
    <property type="entry name" value="GLUCAN 1,3-BETA-GLUCOSIDASE"/>
    <property type="match status" value="1"/>
</dbReference>
<reference evidence="4" key="1">
    <citation type="submission" date="2005-01" db="EMBL/GenBank/DDBJ databases">
        <title>The sequence of Magnaporthe grisea chromosome 7.</title>
        <authorList>
            <person name="Thon M.R."/>
            <person name="Pan H."/>
            <person name="Diener A."/>
            <person name="Papalas J."/>
            <person name="Taro A."/>
            <person name="Mitchell T."/>
            <person name="Dean R.A."/>
        </authorList>
    </citation>
    <scope>NUCLEOTIDE SEQUENCE</scope>
    <source>
        <strain evidence="4">70-15</strain>
    </source>
</reference>
<evidence type="ECO:0000259" key="3">
    <source>
        <dbReference type="PROSITE" id="PS51762"/>
    </source>
</evidence>
<dbReference type="EMBL" id="CM000230">
    <property type="protein sequence ID" value="EAQ70879.1"/>
    <property type="molecule type" value="Genomic_DNA"/>
</dbReference>
<dbReference type="InterPro" id="IPR013320">
    <property type="entry name" value="ConA-like_dom_sf"/>
</dbReference>
<feature type="transmembrane region" description="Helical" evidence="2">
    <location>
        <begin position="176"/>
        <end position="197"/>
    </location>
</feature>
<dbReference type="PANTHER" id="PTHR10963">
    <property type="entry name" value="GLYCOSYL HYDROLASE-RELATED"/>
    <property type="match status" value="1"/>
</dbReference>
<dbReference type="InterPro" id="IPR000757">
    <property type="entry name" value="Beta-glucanase-like"/>
</dbReference>
<dbReference type="GO" id="GO:0005975">
    <property type="term" value="P:carbohydrate metabolic process"/>
    <property type="evidence" value="ECO:0007669"/>
    <property type="project" value="InterPro"/>
</dbReference>